<name>A0A3B1DMI7_9ZZZZ</name>
<proteinExistence type="predicted"/>
<evidence type="ECO:0008006" key="2">
    <source>
        <dbReference type="Google" id="ProtNLM"/>
    </source>
</evidence>
<protein>
    <recommendedName>
        <fullName evidence="2">DUF2764 family protein</fullName>
    </recommendedName>
</protein>
<dbReference type="AlphaFoldDB" id="A0A3B1DMI7"/>
<organism evidence="1">
    <name type="scientific">hydrothermal vent metagenome</name>
    <dbReference type="NCBI Taxonomy" id="652676"/>
    <lineage>
        <taxon>unclassified sequences</taxon>
        <taxon>metagenomes</taxon>
        <taxon>ecological metagenomes</taxon>
    </lineage>
</organism>
<dbReference type="EMBL" id="UOGJ01000148">
    <property type="protein sequence ID" value="VAX38023.1"/>
    <property type="molecule type" value="Genomic_DNA"/>
</dbReference>
<sequence>MSNQYYYFSTSLPMIDFDSKLPMSVEGFLQDCKRLLVSTDFNLVARLLGDGKETVHTNNTFYKAWANFDRRFRNEMTWFRAEGASKDPLDYIQGDRYNDPYLVEVIHQASKQDNLLEAEKMLDRVRWQQLEELLGGQYYNLEFIIGYGLKLKILERHQEFNSPKGRAIFDELKTMKIGS</sequence>
<gene>
    <name evidence="1" type="ORF">MNBD_UNCLBAC01-726</name>
</gene>
<accession>A0A3B1DMI7</accession>
<evidence type="ECO:0000313" key="1">
    <source>
        <dbReference type="EMBL" id="VAX38023.1"/>
    </source>
</evidence>
<dbReference type="InterPro" id="IPR024492">
    <property type="entry name" value="DUF2764"/>
</dbReference>
<reference evidence="1" key="1">
    <citation type="submission" date="2018-06" db="EMBL/GenBank/DDBJ databases">
        <authorList>
            <person name="Zhirakovskaya E."/>
        </authorList>
    </citation>
    <scope>NUCLEOTIDE SEQUENCE</scope>
</reference>
<dbReference type="Pfam" id="PF10962">
    <property type="entry name" value="DUF2764"/>
    <property type="match status" value="1"/>
</dbReference>